<keyword evidence="1 4" id="KW-0328">Glycosyltransferase</keyword>
<dbReference type="Pfam" id="PF13692">
    <property type="entry name" value="Glyco_trans_1_4"/>
    <property type="match status" value="1"/>
</dbReference>
<proteinExistence type="predicted"/>
<dbReference type="InterPro" id="IPR050194">
    <property type="entry name" value="Glycosyltransferase_grp1"/>
</dbReference>
<gene>
    <name evidence="4" type="ORF">EDC03_1423</name>
</gene>
<comment type="caution">
    <text evidence="4">The sequence shown here is derived from an EMBL/GenBank/DDBJ whole genome shotgun (WGS) entry which is preliminary data.</text>
</comment>
<sequence length="391" mass="40515">MRVVQLATFVAPTSGGLRTALEQWRRGYAAAGHEAVLVAPGPGPRSSVEGWTGPAAGAGEDVGTVVLVPAPRVPGRSGYRLLWRRAPVRRVLEELAPDRLEVSDRSVLRWAGAWAAAAGVPSVVVSHESLDGLAGRRWPGGEDGPAARWRRAAVDRANAATAAAHDRVVATTAFAAAEMERVGARVDRVPLGVDLVTFAAPCAEDRAAARGREGAEGAVRLVHCGRLSPEKEPRRSVEALRVLRSRGVDATLDVLGDGPCRPALERAARDLPVRFHGFVADRGALARRLGAADVALATGPLETFGLAALEALACGTPVVAAGAGALPEVVGDAGVAVDQDGAAFADGVLELLARPPRARRAAARRRAETFGWAASSAGMLAVHEAARSRAG</sequence>
<dbReference type="InterPro" id="IPR028098">
    <property type="entry name" value="Glyco_trans_4-like_N"/>
</dbReference>
<reference evidence="4 5" key="1">
    <citation type="journal article" date="2015" name="Stand. Genomic Sci.">
        <title>Genomic Encyclopedia of Bacterial and Archaeal Type Strains, Phase III: the genomes of soil and plant-associated and newly described type strains.</title>
        <authorList>
            <person name="Whitman W.B."/>
            <person name="Woyke T."/>
            <person name="Klenk H.P."/>
            <person name="Zhou Y."/>
            <person name="Lilburn T.G."/>
            <person name="Beck B.J."/>
            <person name="De Vos P."/>
            <person name="Vandamme P."/>
            <person name="Eisen J.A."/>
            <person name="Garrity G."/>
            <person name="Hugenholtz P."/>
            <person name="Kyrpides N.C."/>
        </authorList>
    </citation>
    <scope>NUCLEOTIDE SEQUENCE [LARGE SCALE GENOMIC DNA]</scope>
    <source>
        <strain evidence="4 5">CECT 7306</strain>
    </source>
</reference>
<name>A0A3N1HMS9_9ACTN</name>
<accession>A0A3N1HMS9</accession>
<keyword evidence="2 4" id="KW-0808">Transferase</keyword>
<keyword evidence="5" id="KW-1185">Reference proteome</keyword>
<evidence type="ECO:0000259" key="3">
    <source>
        <dbReference type="Pfam" id="PF13439"/>
    </source>
</evidence>
<dbReference type="GO" id="GO:1901137">
    <property type="term" value="P:carbohydrate derivative biosynthetic process"/>
    <property type="evidence" value="ECO:0007669"/>
    <property type="project" value="UniProtKB-ARBA"/>
</dbReference>
<protein>
    <submittedName>
        <fullName evidence="4">Alpha-1,6-mannosyltransferase</fullName>
    </submittedName>
</protein>
<dbReference type="OrthoDB" id="9809227at2"/>
<dbReference type="InParanoid" id="A0A3N1HMS9"/>
<dbReference type="RefSeq" id="WP_123379510.1">
    <property type="nucleotide sequence ID" value="NZ_RJKN01000003.1"/>
</dbReference>
<feature type="domain" description="Glycosyltransferase subfamily 4-like N-terminal" evidence="3">
    <location>
        <begin position="15"/>
        <end position="195"/>
    </location>
</feature>
<dbReference type="SUPFAM" id="SSF53756">
    <property type="entry name" value="UDP-Glycosyltransferase/glycogen phosphorylase"/>
    <property type="match status" value="1"/>
</dbReference>
<dbReference type="EMBL" id="RJKN01000003">
    <property type="protein sequence ID" value="ROP43827.1"/>
    <property type="molecule type" value="Genomic_DNA"/>
</dbReference>
<dbReference type="PANTHER" id="PTHR45947:SF3">
    <property type="entry name" value="SULFOQUINOVOSYL TRANSFERASE SQD2"/>
    <property type="match status" value="1"/>
</dbReference>
<dbReference type="GO" id="GO:0016757">
    <property type="term" value="F:glycosyltransferase activity"/>
    <property type="evidence" value="ECO:0007669"/>
    <property type="project" value="UniProtKB-KW"/>
</dbReference>
<evidence type="ECO:0000313" key="5">
    <source>
        <dbReference type="Proteomes" id="UP000276232"/>
    </source>
</evidence>
<dbReference type="PANTHER" id="PTHR45947">
    <property type="entry name" value="SULFOQUINOVOSYL TRANSFERASE SQD2"/>
    <property type="match status" value="1"/>
</dbReference>
<evidence type="ECO:0000256" key="1">
    <source>
        <dbReference type="ARBA" id="ARBA00022676"/>
    </source>
</evidence>
<evidence type="ECO:0000256" key="2">
    <source>
        <dbReference type="ARBA" id="ARBA00022679"/>
    </source>
</evidence>
<dbReference type="Proteomes" id="UP000276232">
    <property type="component" value="Unassembled WGS sequence"/>
</dbReference>
<dbReference type="AlphaFoldDB" id="A0A3N1HMS9"/>
<organism evidence="4 5">
    <name type="scientific">Pseudokineococcus lusitanus</name>
    <dbReference type="NCBI Taxonomy" id="763993"/>
    <lineage>
        <taxon>Bacteria</taxon>
        <taxon>Bacillati</taxon>
        <taxon>Actinomycetota</taxon>
        <taxon>Actinomycetes</taxon>
        <taxon>Kineosporiales</taxon>
        <taxon>Kineosporiaceae</taxon>
        <taxon>Pseudokineococcus</taxon>
    </lineage>
</organism>
<dbReference type="Pfam" id="PF13439">
    <property type="entry name" value="Glyco_transf_4"/>
    <property type="match status" value="1"/>
</dbReference>
<dbReference type="Gene3D" id="3.40.50.2000">
    <property type="entry name" value="Glycogen Phosphorylase B"/>
    <property type="match status" value="2"/>
</dbReference>
<evidence type="ECO:0000313" key="4">
    <source>
        <dbReference type="EMBL" id="ROP43827.1"/>
    </source>
</evidence>